<sequence>MKNIAKILFALMLAFSWGCDKDDFAELNTDPSVISNPDLRFSAAKAIEAMYNNDYTNWFYDNFQYIYPWTQVTTTQGGNGHQFNVMGAWGGGQGLYRDLMRQTRDIQHRIDNMPAEEAATFQALKAITYAIQIQPAMTKTDLFGSIYYSEAALGPFTNLLTPKMDSEEELFNLWLEELDWALDVLEDTEGQFTLGNQDLVYGGDYGKWAKFCNLLKLKIAARLVQANTTKALAVAQEVANSPVGYMDELSDDFVYHRGTKWYGTGNALWIGYGNRDLLEFLVDNKDPRVRFHFEKNSFNGEVVQAFLDAEVDLPPYVEPFVVLDAEGDFAGWSGPGEPWVRYHGAPLSPDALNEAANDIYFRQGDKFKVAVGGVEKSYAGTSLFNQKITRTSYNYTYPTKPGGRVIELKDNAPGLQVILGSAAETNLYLAEFKLLGANLPKTAQEYFNLGVEFSVRRADALAANNQLPYYEMDPVYPVEEQEAAGVKLRAGEIAALLERPISDLTTDGLEKVYIQQYINFMNTPGDLWTTVRRSGVPMRNSTYLAWQPVLSSGRDMVMPRRFVVQAPTEDDLNFANAKAGIDAQGFTTGVNDPQTLNTERLWFDKNSPNYGEGPSN</sequence>
<dbReference type="Gene3D" id="1.25.40.390">
    <property type="match status" value="2"/>
</dbReference>
<organism evidence="1 2">
    <name type="scientific">Geofilum rubicundum JCM 15548</name>
    <dbReference type="NCBI Taxonomy" id="1236989"/>
    <lineage>
        <taxon>Bacteria</taxon>
        <taxon>Pseudomonadati</taxon>
        <taxon>Bacteroidota</taxon>
        <taxon>Bacteroidia</taxon>
        <taxon>Marinilabiliales</taxon>
        <taxon>Marinilabiliaceae</taxon>
        <taxon>Geofilum</taxon>
    </lineage>
</organism>
<dbReference type="Proteomes" id="UP000032900">
    <property type="component" value="Unassembled WGS sequence"/>
</dbReference>
<keyword evidence="2" id="KW-1185">Reference proteome</keyword>
<dbReference type="Pfam" id="PF12771">
    <property type="entry name" value="SusD-like_2"/>
    <property type="match status" value="1"/>
</dbReference>
<dbReference type="EMBL" id="BAZW01000014">
    <property type="protein sequence ID" value="GAO29843.1"/>
    <property type="molecule type" value="Genomic_DNA"/>
</dbReference>
<dbReference type="RefSeq" id="WP_062124440.1">
    <property type="nucleotide sequence ID" value="NZ_BAZW01000014.1"/>
</dbReference>
<name>A0A0E9LX04_9BACT</name>
<evidence type="ECO:0000313" key="2">
    <source>
        <dbReference type="Proteomes" id="UP000032900"/>
    </source>
</evidence>
<accession>A0A0E9LX04</accession>
<gene>
    <name evidence="1" type="ORF">JCM15548_12072</name>
</gene>
<evidence type="ECO:0008006" key="3">
    <source>
        <dbReference type="Google" id="ProtNLM"/>
    </source>
</evidence>
<comment type="caution">
    <text evidence="1">The sequence shown here is derived from an EMBL/GenBank/DDBJ whole genome shotgun (WGS) entry which is preliminary data.</text>
</comment>
<dbReference type="STRING" id="1236989.JCM15548_12072"/>
<reference evidence="1 2" key="1">
    <citation type="journal article" date="2015" name="Microbes Environ.">
        <title>Distribution and evolution of nitrogen fixation genes in the phylum bacteroidetes.</title>
        <authorList>
            <person name="Inoue J."/>
            <person name="Oshima K."/>
            <person name="Suda W."/>
            <person name="Sakamoto M."/>
            <person name="Iino T."/>
            <person name="Noda S."/>
            <person name="Hongoh Y."/>
            <person name="Hattori M."/>
            <person name="Ohkuma M."/>
        </authorList>
    </citation>
    <scope>NUCLEOTIDE SEQUENCE [LARGE SCALE GENOMIC DNA]</scope>
    <source>
        <strain evidence="1">JCM 15548</strain>
    </source>
</reference>
<dbReference type="SUPFAM" id="SSF48452">
    <property type="entry name" value="TPR-like"/>
    <property type="match status" value="1"/>
</dbReference>
<dbReference type="OrthoDB" id="9766256at2"/>
<dbReference type="InterPro" id="IPR011990">
    <property type="entry name" value="TPR-like_helical_dom_sf"/>
</dbReference>
<evidence type="ECO:0000313" key="1">
    <source>
        <dbReference type="EMBL" id="GAO29843.1"/>
    </source>
</evidence>
<dbReference type="InterPro" id="IPR041662">
    <property type="entry name" value="SusD-like_2"/>
</dbReference>
<protein>
    <recommendedName>
        <fullName evidence="3">SusD/RagB family nutrient-binding outer membrane lipoprotein</fullName>
    </recommendedName>
</protein>
<proteinExistence type="predicted"/>
<dbReference type="AlphaFoldDB" id="A0A0E9LX04"/>